<dbReference type="FunFam" id="2.40.70.10:FF:000015">
    <property type="entry name" value="Aspartyl protease family protein"/>
    <property type="match status" value="1"/>
</dbReference>
<dbReference type="Proteomes" id="UP000059680">
    <property type="component" value="Chromosome 11"/>
</dbReference>
<dbReference type="EMBL" id="AP014967">
    <property type="protein sequence ID" value="BAT12974.1"/>
    <property type="molecule type" value="Genomic_DNA"/>
</dbReference>
<gene>
    <name evidence="8" type="ordered locus">Os11g0184600</name>
    <name evidence="8" type="ORF">OSNPB_110184600</name>
</gene>
<keyword evidence="5" id="KW-1015">Disulfide bond</keyword>
<evidence type="ECO:0000256" key="2">
    <source>
        <dbReference type="ARBA" id="ARBA00022670"/>
    </source>
</evidence>
<keyword evidence="4" id="KW-0378">Hydrolase</keyword>
<reference evidence="8 9" key="2">
    <citation type="journal article" date="2013" name="Plant Cell Physiol.">
        <title>Rice Annotation Project Database (RAP-DB): an integrative and interactive database for rice genomics.</title>
        <authorList>
            <person name="Sakai H."/>
            <person name="Lee S.S."/>
            <person name="Tanaka T."/>
            <person name="Numa H."/>
            <person name="Kim J."/>
            <person name="Kawahara Y."/>
            <person name="Wakimoto H."/>
            <person name="Yang C.C."/>
            <person name="Iwamoto M."/>
            <person name="Abe T."/>
            <person name="Yamada Y."/>
            <person name="Muto A."/>
            <person name="Inokuchi H."/>
            <person name="Ikemura T."/>
            <person name="Matsumoto T."/>
            <person name="Sasaki T."/>
            <person name="Itoh T."/>
        </authorList>
    </citation>
    <scope>NUCLEOTIDE SEQUENCE [LARGE SCALE GENOMIC DNA]</scope>
    <source>
        <strain evidence="9">cv. Nipponbare</strain>
    </source>
</reference>
<dbReference type="GO" id="GO:0004190">
    <property type="term" value="F:aspartic-type endopeptidase activity"/>
    <property type="evidence" value="ECO:0007669"/>
    <property type="project" value="UniProtKB-KW"/>
</dbReference>
<keyword evidence="3" id="KW-0064">Aspartyl protease</keyword>
<evidence type="ECO:0000259" key="7">
    <source>
        <dbReference type="PROSITE" id="PS51767"/>
    </source>
</evidence>
<dbReference type="SMR" id="A0A0P0XZF8"/>
<dbReference type="PaxDb" id="39947-A0A0P0XZF8"/>
<dbReference type="OMA" id="HPKYEEF"/>
<dbReference type="Gramene" id="Os11t0184600-00">
    <property type="protein sequence ID" value="Os11t0184600-00"/>
    <property type="gene ID" value="Os11g0184600"/>
</dbReference>
<dbReference type="PROSITE" id="PS51767">
    <property type="entry name" value="PEPTIDASE_A1"/>
    <property type="match status" value="1"/>
</dbReference>
<proteinExistence type="inferred from homology"/>
<feature type="disulfide bond" evidence="5">
    <location>
        <begin position="76"/>
        <end position="83"/>
    </location>
</feature>
<protein>
    <submittedName>
        <fullName evidence="8">Os11g0184600 protein</fullName>
    </submittedName>
</protein>
<dbReference type="InterPro" id="IPR001461">
    <property type="entry name" value="Aspartic_peptidase_A1"/>
</dbReference>
<dbReference type="SUPFAM" id="SSF50630">
    <property type="entry name" value="Acid proteases"/>
    <property type="match status" value="1"/>
</dbReference>
<evidence type="ECO:0000256" key="5">
    <source>
        <dbReference type="PIRSR" id="PIRSR601461-2"/>
    </source>
</evidence>
<reference evidence="9" key="1">
    <citation type="journal article" date="2005" name="Nature">
        <title>The map-based sequence of the rice genome.</title>
        <authorList>
            <consortium name="International rice genome sequencing project (IRGSP)"/>
            <person name="Matsumoto T."/>
            <person name="Wu J."/>
            <person name="Kanamori H."/>
            <person name="Katayose Y."/>
            <person name="Fujisawa M."/>
            <person name="Namiki N."/>
            <person name="Mizuno H."/>
            <person name="Yamamoto K."/>
            <person name="Antonio B.A."/>
            <person name="Baba T."/>
            <person name="Sakata K."/>
            <person name="Nagamura Y."/>
            <person name="Aoki H."/>
            <person name="Arikawa K."/>
            <person name="Arita K."/>
            <person name="Bito T."/>
            <person name="Chiden Y."/>
            <person name="Fujitsuka N."/>
            <person name="Fukunaka R."/>
            <person name="Hamada M."/>
            <person name="Harada C."/>
            <person name="Hayashi A."/>
            <person name="Hijishita S."/>
            <person name="Honda M."/>
            <person name="Hosokawa S."/>
            <person name="Ichikawa Y."/>
            <person name="Idonuma A."/>
            <person name="Iijima M."/>
            <person name="Ikeda M."/>
            <person name="Ikeno M."/>
            <person name="Ito K."/>
            <person name="Ito S."/>
            <person name="Ito T."/>
            <person name="Ito Y."/>
            <person name="Ito Y."/>
            <person name="Iwabuchi A."/>
            <person name="Kamiya K."/>
            <person name="Karasawa W."/>
            <person name="Kurita K."/>
            <person name="Katagiri S."/>
            <person name="Kikuta A."/>
            <person name="Kobayashi H."/>
            <person name="Kobayashi N."/>
            <person name="Machita K."/>
            <person name="Maehara T."/>
            <person name="Masukawa M."/>
            <person name="Mizubayashi T."/>
            <person name="Mukai Y."/>
            <person name="Nagasaki H."/>
            <person name="Nagata Y."/>
            <person name="Naito S."/>
            <person name="Nakashima M."/>
            <person name="Nakama Y."/>
            <person name="Nakamichi Y."/>
            <person name="Nakamura M."/>
            <person name="Meguro A."/>
            <person name="Negishi M."/>
            <person name="Ohta I."/>
            <person name="Ohta T."/>
            <person name="Okamoto M."/>
            <person name="Ono N."/>
            <person name="Saji S."/>
            <person name="Sakaguchi M."/>
            <person name="Sakai K."/>
            <person name="Shibata M."/>
            <person name="Shimokawa T."/>
            <person name="Song J."/>
            <person name="Takazaki Y."/>
            <person name="Terasawa K."/>
            <person name="Tsugane M."/>
            <person name="Tsuji K."/>
            <person name="Ueda S."/>
            <person name="Waki K."/>
            <person name="Yamagata H."/>
            <person name="Yamamoto M."/>
            <person name="Yamamoto S."/>
            <person name="Yamane H."/>
            <person name="Yoshiki S."/>
            <person name="Yoshihara R."/>
            <person name="Yukawa K."/>
            <person name="Zhong H."/>
            <person name="Yano M."/>
            <person name="Yuan Q."/>
            <person name="Ouyang S."/>
            <person name="Liu J."/>
            <person name="Jones K.M."/>
            <person name="Gansberger K."/>
            <person name="Moffat K."/>
            <person name="Hill J."/>
            <person name="Bera J."/>
            <person name="Fadrosh D."/>
            <person name="Jin S."/>
            <person name="Johri S."/>
            <person name="Kim M."/>
            <person name="Overton L."/>
            <person name="Reardon M."/>
            <person name="Tsitrin T."/>
            <person name="Vuong H."/>
            <person name="Weaver B."/>
            <person name="Ciecko A."/>
            <person name="Tallon L."/>
            <person name="Jackson J."/>
            <person name="Pai G."/>
            <person name="Aken S.V."/>
            <person name="Utterback T."/>
            <person name="Reidmuller S."/>
            <person name="Feldblyum T."/>
            <person name="Hsiao J."/>
            <person name="Zismann V."/>
            <person name="Iobst S."/>
            <person name="de Vazeille A.R."/>
            <person name="Buell C.R."/>
            <person name="Ying K."/>
            <person name="Li Y."/>
            <person name="Lu T."/>
            <person name="Huang Y."/>
            <person name="Zhao Q."/>
            <person name="Feng Q."/>
            <person name="Zhang L."/>
            <person name="Zhu J."/>
            <person name="Weng Q."/>
            <person name="Mu J."/>
            <person name="Lu Y."/>
            <person name="Fan D."/>
            <person name="Liu Y."/>
            <person name="Guan J."/>
            <person name="Zhang Y."/>
            <person name="Yu S."/>
            <person name="Liu X."/>
            <person name="Zhang Y."/>
            <person name="Hong G."/>
            <person name="Han B."/>
            <person name="Choisne N."/>
            <person name="Demange N."/>
            <person name="Orjeda G."/>
            <person name="Samain S."/>
            <person name="Cattolico L."/>
            <person name="Pelletier E."/>
            <person name="Couloux A."/>
            <person name="Segurens B."/>
            <person name="Wincker P."/>
            <person name="D'Hont A."/>
            <person name="Scarpelli C."/>
            <person name="Weissenbach J."/>
            <person name="Salanoubat M."/>
            <person name="Quetier F."/>
            <person name="Yu Y."/>
            <person name="Kim H.R."/>
            <person name="Rambo T."/>
            <person name="Currie J."/>
            <person name="Collura K."/>
            <person name="Luo M."/>
            <person name="Yang T."/>
            <person name="Ammiraju J.S.S."/>
            <person name="Engler F."/>
            <person name="Soderlund C."/>
            <person name="Wing R.A."/>
            <person name="Palmer L.E."/>
            <person name="de la Bastide M."/>
            <person name="Spiegel L."/>
            <person name="Nascimento L."/>
            <person name="Zutavern T."/>
            <person name="O'Shaughnessy A."/>
            <person name="Dike S."/>
            <person name="Dedhia N."/>
            <person name="Preston R."/>
            <person name="Balija V."/>
            <person name="McCombie W.R."/>
            <person name="Chow T."/>
            <person name="Chen H."/>
            <person name="Chung M."/>
            <person name="Chen C."/>
            <person name="Shaw J."/>
            <person name="Wu H."/>
            <person name="Hsiao K."/>
            <person name="Chao Y."/>
            <person name="Chu M."/>
            <person name="Cheng C."/>
            <person name="Hour A."/>
            <person name="Lee P."/>
            <person name="Lin S."/>
            <person name="Lin Y."/>
            <person name="Liou J."/>
            <person name="Liu S."/>
            <person name="Hsing Y."/>
            <person name="Raghuvanshi S."/>
            <person name="Mohanty A."/>
            <person name="Bharti A.K."/>
            <person name="Gaur A."/>
            <person name="Gupta V."/>
            <person name="Kumar D."/>
            <person name="Ravi V."/>
            <person name="Vij S."/>
            <person name="Kapur A."/>
            <person name="Khurana P."/>
            <person name="Khurana P."/>
            <person name="Khurana J.P."/>
            <person name="Tyagi A.K."/>
            <person name="Gaikwad K."/>
            <person name="Singh A."/>
            <person name="Dalal V."/>
            <person name="Srivastava S."/>
            <person name="Dixit A."/>
            <person name="Pal A.K."/>
            <person name="Ghazi I.A."/>
            <person name="Yadav M."/>
            <person name="Pandit A."/>
            <person name="Bhargava A."/>
            <person name="Sureshbabu K."/>
            <person name="Batra K."/>
            <person name="Sharma T.R."/>
            <person name="Mohapatra T."/>
            <person name="Singh N.K."/>
            <person name="Messing J."/>
            <person name="Nelson A.B."/>
            <person name="Fuks G."/>
            <person name="Kavchok S."/>
            <person name="Keizer G."/>
            <person name="Linton E."/>
            <person name="Llaca V."/>
            <person name="Song R."/>
            <person name="Tanyolac B."/>
            <person name="Young S."/>
            <person name="Ho-Il K."/>
            <person name="Hahn J.H."/>
            <person name="Sangsakoo G."/>
            <person name="Vanavichit A."/>
            <person name="de Mattos Luiz.A.T."/>
            <person name="Zimmer P.D."/>
            <person name="Malone G."/>
            <person name="Dellagostin O."/>
            <person name="de Oliveira A.C."/>
            <person name="Bevan M."/>
            <person name="Bancroft I."/>
            <person name="Minx P."/>
            <person name="Cordum H."/>
            <person name="Wilson R."/>
            <person name="Cheng Z."/>
            <person name="Jin W."/>
            <person name="Jiang J."/>
            <person name="Leong S.A."/>
            <person name="Iwama H."/>
            <person name="Gojobori T."/>
            <person name="Itoh T."/>
            <person name="Niimura Y."/>
            <person name="Fujii Y."/>
            <person name="Habara T."/>
            <person name="Sakai H."/>
            <person name="Sato Y."/>
            <person name="Wilson G."/>
            <person name="Kumar K."/>
            <person name="McCouch S."/>
            <person name="Juretic N."/>
            <person name="Hoen D."/>
            <person name="Wright S."/>
            <person name="Bruskiewich R."/>
            <person name="Bureau T."/>
            <person name="Miyao A."/>
            <person name="Hirochika H."/>
            <person name="Nishikawa T."/>
            <person name="Kadowaki K."/>
            <person name="Sugiura M."/>
            <person name="Burr B."/>
            <person name="Sasaki T."/>
        </authorList>
    </citation>
    <scope>NUCLEOTIDE SEQUENCE [LARGE SCALE GENOMIC DNA]</scope>
    <source>
        <strain evidence="9">cv. Nipponbare</strain>
    </source>
</reference>
<dbReference type="PANTHER" id="PTHR13683">
    <property type="entry name" value="ASPARTYL PROTEASES"/>
    <property type="match status" value="1"/>
</dbReference>
<dbReference type="PROSITE" id="PS00141">
    <property type="entry name" value="ASP_PROTEASE"/>
    <property type="match status" value="1"/>
</dbReference>
<dbReference type="STRING" id="39947.A0A0P0XZF8"/>
<comment type="similarity">
    <text evidence="1">Belongs to the peptidase A1 family.</text>
</comment>
<sequence>MAAARWAPIAGFLIVLPALLLPPPASSAAMVFPLHGNVYPSGRFFVTMNIGVPEKPYFLDIDTGSDLTWVECDAPCQSCHQACVPNHLYEPKGQNMVRADDPLYVALHEDGRSGDGNHMSPTQCDYEIKYADGASTIGALIVDQFSLPRIATRPNLPFGCGYNQGIGENFQQTSPVNGILGLDRGKVSFVSQLKMLGIITKHVVGHCLSSGGGGLLFVGDGDGNLVLLHASLGSL</sequence>
<reference evidence="8 9" key="3">
    <citation type="journal article" date="2013" name="Rice">
        <title>Improvement of the Oryza sativa Nipponbare reference genome using next generation sequence and optical map data.</title>
        <authorList>
            <person name="Kawahara Y."/>
            <person name="de la Bastide M."/>
            <person name="Hamilton J.P."/>
            <person name="Kanamori H."/>
            <person name="McCombie W.R."/>
            <person name="Ouyang S."/>
            <person name="Schwartz D.C."/>
            <person name="Tanaka T."/>
            <person name="Wu J."/>
            <person name="Zhou S."/>
            <person name="Childs K.L."/>
            <person name="Davidson R.M."/>
            <person name="Lin H."/>
            <person name="Quesada-Ocampo L."/>
            <person name="Vaillancourt B."/>
            <person name="Sakai H."/>
            <person name="Lee S.S."/>
            <person name="Kim J."/>
            <person name="Numa H."/>
            <person name="Itoh T."/>
            <person name="Buell C.R."/>
            <person name="Matsumoto T."/>
        </authorList>
    </citation>
    <scope>NUCLEOTIDE SEQUENCE [LARGE SCALE GENOMIC DNA]</scope>
    <source>
        <strain evidence="9">cv. Nipponbare</strain>
    </source>
</reference>
<dbReference type="Gene3D" id="2.40.70.10">
    <property type="entry name" value="Acid Proteases"/>
    <property type="match status" value="1"/>
</dbReference>
<keyword evidence="2" id="KW-0645">Protease</keyword>
<feature type="signal peptide" evidence="6">
    <location>
        <begin position="1"/>
        <end position="28"/>
    </location>
</feature>
<name>A0A0P0XZF8_ORYSJ</name>
<dbReference type="PANTHER" id="PTHR13683:SF331">
    <property type="entry name" value="ASPARTIC PROTEINASE ASP1"/>
    <property type="match status" value="1"/>
</dbReference>
<accession>A0A0P0XZF8</accession>
<evidence type="ECO:0000256" key="6">
    <source>
        <dbReference type="SAM" id="SignalP"/>
    </source>
</evidence>
<evidence type="ECO:0000256" key="1">
    <source>
        <dbReference type="ARBA" id="ARBA00007447"/>
    </source>
</evidence>
<dbReference type="Pfam" id="PF14543">
    <property type="entry name" value="TAXi_N"/>
    <property type="match status" value="1"/>
</dbReference>
<keyword evidence="9" id="KW-1185">Reference proteome</keyword>
<dbReference type="GO" id="GO:0006508">
    <property type="term" value="P:proteolysis"/>
    <property type="evidence" value="ECO:0007669"/>
    <property type="project" value="UniProtKB-KW"/>
</dbReference>
<dbReference type="InterPro" id="IPR033121">
    <property type="entry name" value="PEPTIDASE_A1"/>
</dbReference>
<dbReference type="AlphaFoldDB" id="A0A0P0XZF8"/>
<dbReference type="eggNOG" id="KOG1339">
    <property type="taxonomic scope" value="Eukaryota"/>
</dbReference>
<dbReference type="InParanoid" id="A0A0P0XZF8"/>
<evidence type="ECO:0000256" key="3">
    <source>
        <dbReference type="ARBA" id="ARBA00022750"/>
    </source>
</evidence>
<dbReference type="InterPro" id="IPR021109">
    <property type="entry name" value="Peptidase_aspartic_dom_sf"/>
</dbReference>
<keyword evidence="6" id="KW-0732">Signal</keyword>
<dbReference type="InterPro" id="IPR032861">
    <property type="entry name" value="TAXi_N"/>
</dbReference>
<feature type="domain" description="Peptidase A1" evidence="7">
    <location>
        <begin position="44"/>
        <end position="235"/>
    </location>
</feature>
<evidence type="ECO:0000313" key="9">
    <source>
        <dbReference type="Proteomes" id="UP000059680"/>
    </source>
</evidence>
<feature type="chain" id="PRO_5006057342" evidence="6">
    <location>
        <begin position="29"/>
        <end position="235"/>
    </location>
</feature>
<evidence type="ECO:0000256" key="4">
    <source>
        <dbReference type="ARBA" id="ARBA00022801"/>
    </source>
</evidence>
<dbReference type="InterPro" id="IPR001969">
    <property type="entry name" value="Aspartic_peptidase_AS"/>
</dbReference>
<organism evidence="8 9">
    <name type="scientific">Oryza sativa subsp. japonica</name>
    <name type="common">Rice</name>
    <dbReference type="NCBI Taxonomy" id="39947"/>
    <lineage>
        <taxon>Eukaryota</taxon>
        <taxon>Viridiplantae</taxon>
        <taxon>Streptophyta</taxon>
        <taxon>Embryophyta</taxon>
        <taxon>Tracheophyta</taxon>
        <taxon>Spermatophyta</taxon>
        <taxon>Magnoliopsida</taxon>
        <taxon>Liliopsida</taxon>
        <taxon>Poales</taxon>
        <taxon>Poaceae</taxon>
        <taxon>BOP clade</taxon>
        <taxon>Oryzoideae</taxon>
        <taxon>Oryzeae</taxon>
        <taxon>Oryzinae</taxon>
        <taxon>Oryza</taxon>
        <taxon>Oryza sativa</taxon>
    </lineage>
</organism>
<evidence type="ECO:0000313" key="8">
    <source>
        <dbReference type="EMBL" id="BAT12974.1"/>
    </source>
</evidence>